<keyword evidence="2" id="KW-0732">Signal</keyword>
<dbReference type="EMBL" id="JAQQAF010000009">
    <property type="protein sequence ID" value="KAJ8459710.1"/>
    <property type="molecule type" value="Genomic_DNA"/>
</dbReference>
<organism evidence="3 4">
    <name type="scientific">Ensete ventricosum</name>
    <name type="common">Abyssinian banana</name>
    <name type="synonym">Musa ensete</name>
    <dbReference type="NCBI Taxonomy" id="4639"/>
    <lineage>
        <taxon>Eukaryota</taxon>
        <taxon>Viridiplantae</taxon>
        <taxon>Streptophyta</taxon>
        <taxon>Embryophyta</taxon>
        <taxon>Tracheophyta</taxon>
        <taxon>Spermatophyta</taxon>
        <taxon>Magnoliopsida</taxon>
        <taxon>Liliopsida</taxon>
        <taxon>Zingiberales</taxon>
        <taxon>Musaceae</taxon>
        <taxon>Ensete</taxon>
    </lineage>
</organism>
<proteinExistence type="predicted"/>
<feature type="chain" id="PRO_5043866110" description="Secreted protein" evidence="2">
    <location>
        <begin position="42"/>
        <end position="109"/>
    </location>
</feature>
<name>A0AAV8PPZ0_ENSVE</name>
<dbReference type="AlphaFoldDB" id="A0AAV8PPZ0"/>
<evidence type="ECO:0000256" key="1">
    <source>
        <dbReference type="SAM" id="MobiDB-lite"/>
    </source>
</evidence>
<sequence>MLVVSPHPTVLSFVPRSLFTCWRSWFLSLVLFVSTGGDGVASPESLWPLSGVPAWRPRNRLAVSTPPSTPSGAAMVGRAQNPRLAAPEVRSRTPPSTTCSVWNVVNRCR</sequence>
<feature type="region of interest" description="Disordered" evidence="1">
    <location>
        <begin position="63"/>
        <end position="95"/>
    </location>
</feature>
<evidence type="ECO:0008006" key="5">
    <source>
        <dbReference type="Google" id="ProtNLM"/>
    </source>
</evidence>
<keyword evidence="4" id="KW-1185">Reference proteome</keyword>
<accession>A0AAV8PPZ0</accession>
<reference evidence="3 4" key="1">
    <citation type="submission" date="2022-12" db="EMBL/GenBank/DDBJ databases">
        <title>Chromosome-scale assembly of the Ensete ventricosum genome.</title>
        <authorList>
            <person name="Dussert Y."/>
            <person name="Stocks J."/>
            <person name="Wendawek A."/>
            <person name="Woldeyes F."/>
            <person name="Nichols R.A."/>
            <person name="Borrell J.S."/>
        </authorList>
    </citation>
    <scope>NUCLEOTIDE SEQUENCE [LARGE SCALE GENOMIC DNA]</scope>
    <source>
        <strain evidence="4">cv. Maze</strain>
        <tissue evidence="3">Seeds</tissue>
    </source>
</reference>
<evidence type="ECO:0000256" key="2">
    <source>
        <dbReference type="SAM" id="SignalP"/>
    </source>
</evidence>
<protein>
    <recommendedName>
        <fullName evidence="5">Secreted protein</fullName>
    </recommendedName>
</protein>
<evidence type="ECO:0000313" key="3">
    <source>
        <dbReference type="EMBL" id="KAJ8459710.1"/>
    </source>
</evidence>
<dbReference type="Proteomes" id="UP001222027">
    <property type="component" value="Unassembled WGS sequence"/>
</dbReference>
<gene>
    <name evidence="3" type="ORF">OPV22_032636</name>
</gene>
<feature type="signal peptide" evidence="2">
    <location>
        <begin position="1"/>
        <end position="41"/>
    </location>
</feature>
<evidence type="ECO:0000313" key="4">
    <source>
        <dbReference type="Proteomes" id="UP001222027"/>
    </source>
</evidence>
<comment type="caution">
    <text evidence="3">The sequence shown here is derived from an EMBL/GenBank/DDBJ whole genome shotgun (WGS) entry which is preliminary data.</text>
</comment>